<dbReference type="InterPro" id="IPR003385">
    <property type="entry name" value="Glyco_hydro_77"/>
</dbReference>
<dbReference type="InterPro" id="IPR017853">
    <property type="entry name" value="GH"/>
</dbReference>
<gene>
    <name evidence="9" type="ORF">CEUSTIGMA_g13828.t1</name>
</gene>
<accession>A0A250XTM8</accession>
<dbReference type="GO" id="GO:0005975">
    <property type="term" value="P:carbohydrate metabolic process"/>
    <property type="evidence" value="ECO:0007669"/>
    <property type="project" value="InterPro"/>
</dbReference>
<dbReference type="Pfam" id="PF02446">
    <property type="entry name" value="Glyco_hydro_77"/>
    <property type="match status" value="1"/>
</dbReference>
<evidence type="ECO:0000256" key="1">
    <source>
        <dbReference type="ARBA" id="ARBA00000439"/>
    </source>
</evidence>
<dbReference type="Proteomes" id="UP000232323">
    <property type="component" value="Unassembled WGS sequence"/>
</dbReference>
<sequence>MVVLQFAWGGGPGNVHLPHNHYANCFVYPGTHDNETSVGWFKDSASKEDKEYLCQYLQTTGDDIAWDLLRACMNSVAATCIVMMQDVMRLDNTARMNTPGRAENNWMWRMGDSGVWAKLQKEAEDMKKIAEMSNRLHKQQG</sequence>
<evidence type="ECO:0000256" key="5">
    <source>
        <dbReference type="ARBA" id="ARBA00022679"/>
    </source>
</evidence>
<evidence type="ECO:0000256" key="8">
    <source>
        <dbReference type="ARBA" id="ARBA00031501"/>
    </source>
</evidence>
<dbReference type="OrthoDB" id="6123450at2759"/>
<evidence type="ECO:0000256" key="7">
    <source>
        <dbReference type="ARBA" id="ARBA00031423"/>
    </source>
</evidence>
<evidence type="ECO:0000313" key="10">
    <source>
        <dbReference type="Proteomes" id="UP000232323"/>
    </source>
</evidence>
<keyword evidence="5" id="KW-0808">Transferase</keyword>
<dbReference type="STRING" id="1157962.A0A250XTM8"/>
<comment type="catalytic activity">
    <reaction evidence="1">
        <text>Transfers a segment of a (1-&gt;4)-alpha-D-glucan to a new position in an acceptor, which may be glucose or a (1-&gt;4)-alpha-D-glucan.</text>
        <dbReference type="EC" id="2.4.1.25"/>
    </reaction>
</comment>
<evidence type="ECO:0000313" key="9">
    <source>
        <dbReference type="EMBL" id="GAX86418.1"/>
    </source>
</evidence>
<dbReference type="EC" id="2.4.1.25" evidence="3"/>
<evidence type="ECO:0000256" key="6">
    <source>
        <dbReference type="ARBA" id="ARBA00023277"/>
    </source>
</evidence>
<dbReference type="GO" id="GO:0004134">
    <property type="term" value="F:4-alpha-glucanotransferase activity"/>
    <property type="evidence" value="ECO:0007669"/>
    <property type="project" value="UniProtKB-EC"/>
</dbReference>
<dbReference type="SUPFAM" id="SSF51445">
    <property type="entry name" value="(Trans)glycosidases"/>
    <property type="match status" value="1"/>
</dbReference>
<keyword evidence="4" id="KW-0328">Glycosyltransferase</keyword>
<keyword evidence="10" id="KW-1185">Reference proteome</keyword>
<comment type="similarity">
    <text evidence="2">Belongs to the disproportionating enzyme family.</text>
</comment>
<name>A0A250XTM8_9CHLO</name>
<dbReference type="Gene3D" id="3.20.20.80">
    <property type="entry name" value="Glycosidases"/>
    <property type="match status" value="1"/>
</dbReference>
<evidence type="ECO:0000256" key="4">
    <source>
        <dbReference type="ARBA" id="ARBA00022676"/>
    </source>
</evidence>
<comment type="caution">
    <text evidence="9">The sequence shown here is derived from an EMBL/GenBank/DDBJ whole genome shotgun (WGS) entry which is preliminary data.</text>
</comment>
<reference evidence="9 10" key="1">
    <citation type="submission" date="2017-08" db="EMBL/GenBank/DDBJ databases">
        <title>Acidophilic green algal genome provides insights into adaptation to an acidic environment.</title>
        <authorList>
            <person name="Hirooka S."/>
            <person name="Hirose Y."/>
            <person name="Kanesaki Y."/>
            <person name="Higuchi S."/>
            <person name="Fujiwara T."/>
            <person name="Onuma R."/>
            <person name="Era A."/>
            <person name="Ohbayashi R."/>
            <person name="Uzuka A."/>
            <person name="Nozaki H."/>
            <person name="Yoshikawa H."/>
            <person name="Miyagishima S.Y."/>
        </authorList>
    </citation>
    <scope>NUCLEOTIDE SEQUENCE [LARGE SCALE GENOMIC DNA]</scope>
    <source>
        <strain evidence="9 10">NIES-2499</strain>
    </source>
</reference>
<protein>
    <recommendedName>
        <fullName evidence="3">4-alpha-glucanotransferase</fullName>
        <ecNumber evidence="3">2.4.1.25</ecNumber>
    </recommendedName>
    <alternativeName>
        <fullName evidence="7">Amylomaltase</fullName>
    </alternativeName>
    <alternativeName>
        <fullName evidence="8">Disproportionating enzyme</fullName>
    </alternativeName>
</protein>
<dbReference type="EMBL" id="BEGY01000297">
    <property type="protein sequence ID" value="GAX86418.1"/>
    <property type="molecule type" value="Genomic_DNA"/>
</dbReference>
<dbReference type="PANTHER" id="PTHR32438">
    <property type="entry name" value="4-ALPHA-GLUCANOTRANSFERASE DPE1, CHLOROPLASTIC/AMYLOPLASTIC"/>
    <property type="match status" value="1"/>
</dbReference>
<proteinExistence type="inferred from homology"/>
<evidence type="ECO:0000256" key="2">
    <source>
        <dbReference type="ARBA" id="ARBA00005684"/>
    </source>
</evidence>
<keyword evidence="6" id="KW-0119">Carbohydrate metabolism</keyword>
<dbReference type="PANTHER" id="PTHR32438:SF5">
    <property type="entry name" value="4-ALPHA-GLUCANOTRANSFERASE DPE1, CHLOROPLASTIC_AMYLOPLASTIC"/>
    <property type="match status" value="1"/>
</dbReference>
<evidence type="ECO:0000256" key="3">
    <source>
        <dbReference type="ARBA" id="ARBA00012560"/>
    </source>
</evidence>
<organism evidence="9 10">
    <name type="scientific">Chlamydomonas eustigma</name>
    <dbReference type="NCBI Taxonomy" id="1157962"/>
    <lineage>
        <taxon>Eukaryota</taxon>
        <taxon>Viridiplantae</taxon>
        <taxon>Chlorophyta</taxon>
        <taxon>core chlorophytes</taxon>
        <taxon>Chlorophyceae</taxon>
        <taxon>CS clade</taxon>
        <taxon>Chlamydomonadales</taxon>
        <taxon>Chlamydomonadaceae</taxon>
        <taxon>Chlamydomonas</taxon>
    </lineage>
</organism>
<dbReference type="AlphaFoldDB" id="A0A250XTM8"/>